<dbReference type="Proteomes" id="UP000281647">
    <property type="component" value="Unassembled WGS sequence"/>
</dbReference>
<dbReference type="AlphaFoldDB" id="A0A432V1K4"/>
<sequence length="932" mass="100049">MLPGKGCLLATMAALIAGAVSAFSTPARAESDLAGRWSGNYNCGIETTMTLEVSEKDGLLDGVFSFDAQGQSGSYRMAGRLQPDRRFTFVPREWIKRPDGFTALGITGILNENNRLIEGRLSPCMPGDFKAARAMPEAERSAAMAPPQPLQTGALSGIWAGGIGCRMNRRGNTETYPLELQVIADGDGVGAFGHIRIYKKRNSGAGPAFDQFMLLSGRQDGTSLTLENPLMVDRGGAQAQLKGLAGNIGTDSIEGQVSMSGCETVSLKRKGALQQVAVPATLAGTWMGTAGRQNETSVILHAMPDADPPFFELQATYPANLPDAERDRLRLALVPVVEQDGRLLLMPVSRREATGVFGTGSGPVRHALGQWRGVLVSAGSNESVELRGLARESDVAAAAGSPQALQNTIRLTRPTKQQQEAVASGEAPPIDFGGSIAGALAAAPSREAQCRVLETWLKPFEGGLNIDRMSLDAVLAGLIGAFADEAFEPVFGLPFLLTIQEERGAVARLIRDTCRSAMRMRMVGVVGDFVLSTEHQFTGMTTLMADRTETGGWMARLQEELRDLPQDQSGLDRINGMRADMAKRRRDLTDTQAKEVEAAIARRENDVKLAMLLAEVAALPETGFEQGNLNRVFALLKRAQASGLDNQSLGKLREGAEAKARSLLDGPLREAAGLAATLPMSLEGMRLGNEAMGRFRPYRRGMEEWFGTIDGAGVLHPLYSRLEEIRNDAGVKSAFREKLLEVATGPDAEAIVRNTAAAYVEPEETHRYPEYAALIDEVALVAEVRAISIVDDSGSPQPGEPTAEEIARFALQRVRDYNAQQAAKDDACLSGQVSDPVQAMLCLTSPALYTGQKGFGARLIAVRKIGCVPEVSDIQYRCTFTQEIQINMPGGEAYGGNTLSQMARQMSSGEAVDARFSRAAGGGWNIVWGDLQ</sequence>
<feature type="signal peptide" evidence="1">
    <location>
        <begin position="1"/>
        <end position="22"/>
    </location>
</feature>
<protein>
    <submittedName>
        <fullName evidence="2">Uncharacterized protein</fullName>
    </submittedName>
</protein>
<evidence type="ECO:0000313" key="3">
    <source>
        <dbReference type="Proteomes" id="UP000281647"/>
    </source>
</evidence>
<name>A0A432V1K4_9HYPH</name>
<gene>
    <name evidence="2" type="ORF">EET67_19820</name>
</gene>
<proteinExistence type="predicted"/>
<keyword evidence="1" id="KW-0732">Signal</keyword>
<comment type="caution">
    <text evidence="2">The sequence shown here is derived from an EMBL/GenBank/DDBJ whole genome shotgun (WGS) entry which is preliminary data.</text>
</comment>
<reference evidence="2 3" key="1">
    <citation type="submission" date="2018-11" db="EMBL/GenBank/DDBJ databases">
        <title>Pseudaminobacter arsenicus sp. nov., an arsenic-resistant bacterium isolated from arsenic-rich aquifers.</title>
        <authorList>
            <person name="Mu Y."/>
        </authorList>
    </citation>
    <scope>NUCLEOTIDE SEQUENCE [LARGE SCALE GENOMIC DNA]</scope>
    <source>
        <strain evidence="2 3">CB3</strain>
    </source>
</reference>
<evidence type="ECO:0000313" key="2">
    <source>
        <dbReference type="EMBL" id="RUM96104.1"/>
    </source>
</evidence>
<keyword evidence="3" id="KW-1185">Reference proteome</keyword>
<dbReference type="EMBL" id="RKST01000023">
    <property type="protein sequence ID" value="RUM96104.1"/>
    <property type="molecule type" value="Genomic_DNA"/>
</dbReference>
<organism evidence="2 3">
    <name type="scientific">Borborobacter arsenicus</name>
    <dbReference type="NCBI Taxonomy" id="1851146"/>
    <lineage>
        <taxon>Bacteria</taxon>
        <taxon>Pseudomonadati</taxon>
        <taxon>Pseudomonadota</taxon>
        <taxon>Alphaproteobacteria</taxon>
        <taxon>Hyphomicrobiales</taxon>
        <taxon>Phyllobacteriaceae</taxon>
        <taxon>Borborobacter</taxon>
    </lineage>
</organism>
<accession>A0A432V1K4</accession>
<feature type="chain" id="PRO_5019176499" evidence="1">
    <location>
        <begin position="23"/>
        <end position="932"/>
    </location>
</feature>
<evidence type="ECO:0000256" key="1">
    <source>
        <dbReference type="SAM" id="SignalP"/>
    </source>
</evidence>